<dbReference type="STRING" id="1464122.SAMN05421737_105102"/>
<dbReference type="InterPro" id="IPR014054">
    <property type="entry name" value="Phage_regulatory_Rha"/>
</dbReference>
<sequence length="248" mass="28629">MKVIERKGQLWVDSRDVAEMTGKRHDHLMRDIDGYKAIMEQTPNLGAASFFQESSYKAGAGKNYRCYLLTKKGCEMVANKLTGTKGIKFTAVYVNEFEEMKNQLKTKAAHETPQTLPDALRMAADAIEEKQKLQIENAEMEPKASYFDKVMQSESLLTVSQIAKDYGMSARQLNSILNELGVQYKQNGCWLLYAKYQDKGYTQTKTEIIYGQVVLYTNWTQEGRWFIYNLLKQEKHLVPLMEREIEFV</sequence>
<accession>A0A1G6IMM1</accession>
<evidence type="ECO:0000313" key="3">
    <source>
        <dbReference type="Proteomes" id="UP000242662"/>
    </source>
</evidence>
<dbReference type="InterPro" id="IPR005039">
    <property type="entry name" value="Ant_C"/>
</dbReference>
<keyword evidence="3" id="KW-1185">Reference proteome</keyword>
<evidence type="ECO:0000313" key="2">
    <source>
        <dbReference type="EMBL" id="SDC07265.1"/>
    </source>
</evidence>
<dbReference type="EMBL" id="FMYM01000005">
    <property type="protein sequence ID" value="SDC07265.1"/>
    <property type="molecule type" value="Genomic_DNA"/>
</dbReference>
<name>A0A1G6IMM1_9BACI</name>
<dbReference type="Pfam" id="PF03374">
    <property type="entry name" value="ANT"/>
    <property type="match status" value="1"/>
</dbReference>
<protein>
    <submittedName>
        <fullName evidence="2">Phage regulatory protein, rha family</fullName>
    </submittedName>
</protein>
<dbReference type="AlphaFoldDB" id="A0A1G6IMM1"/>
<evidence type="ECO:0000259" key="1">
    <source>
        <dbReference type="Pfam" id="PF03374"/>
    </source>
</evidence>
<reference evidence="3" key="1">
    <citation type="submission" date="2016-09" db="EMBL/GenBank/DDBJ databases">
        <authorList>
            <person name="Varghese N."/>
            <person name="Submissions S."/>
        </authorList>
    </citation>
    <scope>NUCLEOTIDE SEQUENCE [LARGE SCALE GENOMIC DNA]</scope>
    <source>
        <strain evidence="3">25nlg</strain>
    </source>
</reference>
<dbReference type="NCBIfam" id="TIGR02681">
    <property type="entry name" value="phage_pRha"/>
    <property type="match status" value="1"/>
</dbReference>
<proteinExistence type="predicted"/>
<feature type="domain" description="Antirepressor protein C-terminal" evidence="1">
    <location>
        <begin position="136"/>
        <end position="233"/>
    </location>
</feature>
<gene>
    <name evidence="2" type="ORF">SAMN05421737_105102</name>
</gene>
<dbReference type="Pfam" id="PF09669">
    <property type="entry name" value="Phage_pRha"/>
    <property type="match status" value="1"/>
</dbReference>
<dbReference type="GO" id="GO:0003677">
    <property type="term" value="F:DNA binding"/>
    <property type="evidence" value="ECO:0007669"/>
    <property type="project" value="InterPro"/>
</dbReference>
<dbReference type="Proteomes" id="UP000242662">
    <property type="component" value="Unassembled WGS sequence"/>
</dbReference>
<organism evidence="2 3">
    <name type="scientific">Shouchella lonarensis</name>
    <dbReference type="NCBI Taxonomy" id="1464122"/>
    <lineage>
        <taxon>Bacteria</taxon>
        <taxon>Bacillati</taxon>
        <taxon>Bacillota</taxon>
        <taxon>Bacilli</taxon>
        <taxon>Bacillales</taxon>
        <taxon>Bacillaceae</taxon>
        <taxon>Shouchella</taxon>
    </lineage>
</organism>